<dbReference type="SUPFAM" id="SSF53850">
    <property type="entry name" value="Periplasmic binding protein-like II"/>
    <property type="match status" value="1"/>
</dbReference>
<evidence type="ECO:0000313" key="2">
    <source>
        <dbReference type="EMBL" id="NML99588.1"/>
    </source>
</evidence>
<dbReference type="RefSeq" id="WP_169486562.1">
    <property type="nucleotide sequence ID" value="NZ_JABBGJ010000016.1"/>
</dbReference>
<dbReference type="Gene3D" id="3.10.105.10">
    <property type="entry name" value="Dipeptide-binding Protein, Domain 3"/>
    <property type="match status" value="1"/>
</dbReference>
<accession>A0A848IH92</accession>
<evidence type="ECO:0000256" key="1">
    <source>
        <dbReference type="SAM" id="MobiDB-lite"/>
    </source>
</evidence>
<comment type="caution">
    <text evidence="2">The sequence shown here is derived from an EMBL/GenBank/DDBJ whole genome shotgun (WGS) entry which is preliminary data.</text>
</comment>
<sequence length="110" mass="12094">MSKILEQMPDLGGPAQPSLAPTTDIGMMARFITAANVPPAGNNFEQWKDARFETALDTLSNETDPAIIQASYRAANERLVGDPPWLYIVHDMNPRAFSKRVHGFVPRSPG</sequence>
<reference evidence="2 3" key="1">
    <citation type="submission" date="2020-04" db="EMBL/GenBank/DDBJ databases">
        <title>Paraburkholderia sp. RP-4-7 isolated from soil.</title>
        <authorList>
            <person name="Dahal R.H."/>
        </authorList>
    </citation>
    <scope>NUCLEOTIDE SEQUENCE [LARGE SCALE GENOMIC DNA]</scope>
    <source>
        <strain evidence="2 3">RP-4-7</strain>
    </source>
</reference>
<dbReference type="Gene3D" id="3.40.190.10">
    <property type="entry name" value="Periplasmic binding protein-like II"/>
    <property type="match status" value="1"/>
</dbReference>
<evidence type="ECO:0000313" key="3">
    <source>
        <dbReference type="Proteomes" id="UP000544134"/>
    </source>
</evidence>
<dbReference type="EMBL" id="JABBGJ010000016">
    <property type="protein sequence ID" value="NML99588.1"/>
    <property type="molecule type" value="Genomic_DNA"/>
</dbReference>
<feature type="region of interest" description="Disordered" evidence="1">
    <location>
        <begin position="1"/>
        <end position="22"/>
    </location>
</feature>
<keyword evidence="3" id="KW-1185">Reference proteome</keyword>
<gene>
    <name evidence="2" type="ORF">HHL24_16790</name>
</gene>
<name>A0A848IH92_9BURK</name>
<dbReference type="AlphaFoldDB" id="A0A848IH92"/>
<proteinExistence type="predicted"/>
<organism evidence="2 3">
    <name type="scientific">Paraburkholderia polaris</name>
    <dbReference type="NCBI Taxonomy" id="2728848"/>
    <lineage>
        <taxon>Bacteria</taxon>
        <taxon>Pseudomonadati</taxon>
        <taxon>Pseudomonadota</taxon>
        <taxon>Betaproteobacteria</taxon>
        <taxon>Burkholderiales</taxon>
        <taxon>Burkholderiaceae</taxon>
        <taxon>Paraburkholderia</taxon>
    </lineage>
</organism>
<protein>
    <submittedName>
        <fullName evidence="2">Uncharacterized protein</fullName>
    </submittedName>
</protein>
<dbReference type="Proteomes" id="UP000544134">
    <property type="component" value="Unassembled WGS sequence"/>
</dbReference>